<evidence type="ECO:0000256" key="2">
    <source>
        <dbReference type="ARBA" id="ARBA00022729"/>
    </source>
</evidence>
<dbReference type="SUPFAM" id="SSF53850">
    <property type="entry name" value="Periplasmic binding protein-like II"/>
    <property type="match status" value="1"/>
</dbReference>
<accession>A0A3D8PIU1</accession>
<keyword evidence="8" id="KW-1185">Reference proteome</keyword>
<dbReference type="CDD" id="cd13580">
    <property type="entry name" value="PBP2_AlgQ_like_1"/>
    <property type="match status" value="1"/>
</dbReference>
<feature type="signal peptide" evidence="6">
    <location>
        <begin position="1"/>
        <end position="24"/>
    </location>
</feature>
<evidence type="ECO:0000256" key="5">
    <source>
        <dbReference type="ARBA" id="ARBA00023288"/>
    </source>
</evidence>
<keyword evidence="1" id="KW-1003">Cell membrane</keyword>
<evidence type="ECO:0000313" key="7">
    <source>
        <dbReference type="EMBL" id="RDW16013.1"/>
    </source>
</evidence>
<dbReference type="PROSITE" id="PS51257">
    <property type="entry name" value="PROKAR_LIPOPROTEIN"/>
    <property type="match status" value="1"/>
</dbReference>
<dbReference type="InterPro" id="IPR050490">
    <property type="entry name" value="Bact_solute-bd_prot1"/>
</dbReference>
<gene>
    <name evidence="7" type="ORF">CWR48_17615</name>
</gene>
<keyword evidence="2 6" id="KW-0732">Signal</keyword>
<keyword evidence="3" id="KW-0472">Membrane</keyword>
<evidence type="ECO:0000256" key="6">
    <source>
        <dbReference type="SAM" id="SignalP"/>
    </source>
</evidence>
<keyword evidence="4" id="KW-0564">Palmitate</keyword>
<dbReference type="Gene3D" id="3.40.190.10">
    <property type="entry name" value="Periplasmic binding protein-like II"/>
    <property type="match status" value="2"/>
</dbReference>
<dbReference type="Pfam" id="PF01547">
    <property type="entry name" value="SBP_bac_1"/>
    <property type="match status" value="1"/>
</dbReference>
<sequence length="531" mass="60143">MNLKKYKNKLIMFAFILISVMLLAACDDKTSESRSTDTGTDSDEKYPFSISLRTLGLPYVENHSDINEDEYVKQLEEYTNTDLDIRLMPHDDFQVKLDLMFASGDIPDVVSSQGSFKSTSSNGQSLKQAVEAEVFLPLDDLIDEYGPNLKESIPAEVWDDVRGEDGKIYAIPQILSNPARRATVIRKDLLDQTGLDVPTTVEETLDVLRAFKELGVPQPYVARSNFSYSDTFFAAYDVQPMWELDESGNPVPKFYDTENMEKAIQTYRTMYEEGLIHPEFLTQDVNKYKNLIESGDVGMWAMNANALVGWDKNLKQNVPDAETLVIPSPIGPDGKGGYQLYSPVQRSYLINQETESPEKIIQFFDWMVSEEAETFFTYGVEGEDYTIENGEINYIQPESTDEVNREVFRATFLWLIADAVYTEGLLEMTPEGQDLINVFDEILSKEGRSGIEYNPPLDTFATFPALQFKPDSYPTILLEHIAKMVTGAEPVENWEGMLEEWESQGGNKILEEAKERYDSGTFDEPITPPGL</sequence>
<dbReference type="InterPro" id="IPR006059">
    <property type="entry name" value="SBP"/>
</dbReference>
<reference evidence="8" key="1">
    <citation type="submission" date="2017-11" db="EMBL/GenBank/DDBJ databases">
        <authorList>
            <person name="Zhu W."/>
        </authorList>
    </citation>
    <scope>NUCLEOTIDE SEQUENCE [LARGE SCALE GENOMIC DNA]</scope>
    <source>
        <strain evidence="8">CAU 1183</strain>
    </source>
</reference>
<evidence type="ECO:0000256" key="3">
    <source>
        <dbReference type="ARBA" id="ARBA00023136"/>
    </source>
</evidence>
<dbReference type="Proteomes" id="UP000257143">
    <property type="component" value="Unassembled WGS sequence"/>
</dbReference>
<dbReference type="RefSeq" id="WP_115774645.1">
    <property type="nucleotide sequence ID" value="NZ_PIOC01000028.1"/>
</dbReference>
<comment type="caution">
    <text evidence="7">The sequence shown here is derived from an EMBL/GenBank/DDBJ whole genome shotgun (WGS) entry which is preliminary data.</text>
</comment>
<dbReference type="AlphaFoldDB" id="A0A3D8PIU1"/>
<feature type="chain" id="PRO_5017800039" evidence="6">
    <location>
        <begin position="25"/>
        <end position="531"/>
    </location>
</feature>
<evidence type="ECO:0000313" key="8">
    <source>
        <dbReference type="Proteomes" id="UP000257143"/>
    </source>
</evidence>
<proteinExistence type="predicted"/>
<keyword evidence="5" id="KW-0449">Lipoprotein</keyword>
<evidence type="ECO:0000256" key="4">
    <source>
        <dbReference type="ARBA" id="ARBA00023139"/>
    </source>
</evidence>
<organism evidence="7 8">
    <name type="scientific">Oceanobacillus arenosus</name>
    <dbReference type="NCBI Taxonomy" id="1229153"/>
    <lineage>
        <taxon>Bacteria</taxon>
        <taxon>Bacillati</taxon>
        <taxon>Bacillota</taxon>
        <taxon>Bacilli</taxon>
        <taxon>Bacillales</taxon>
        <taxon>Bacillaceae</taxon>
        <taxon>Oceanobacillus</taxon>
    </lineage>
</organism>
<protein>
    <submittedName>
        <fullName evidence="7">ABC transporter substrate-binding protein</fullName>
    </submittedName>
</protein>
<dbReference type="PANTHER" id="PTHR43649:SF33">
    <property type="entry name" value="POLYGALACTURONAN_RHAMNOGALACTURONAN-BINDING PROTEIN YTCQ"/>
    <property type="match status" value="1"/>
</dbReference>
<evidence type="ECO:0000256" key="1">
    <source>
        <dbReference type="ARBA" id="ARBA00022475"/>
    </source>
</evidence>
<dbReference type="OrthoDB" id="2501893at2"/>
<dbReference type="EMBL" id="PIOC01000028">
    <property type="protein sequence ID" value="RDW16013.1"/>
    <property type="molecule type" value="Genomic_DNA"/>
</dbReference>
<dbReference type="PANTHER" id="PTHR43649">
    <property type="entry name" value="ARABINOSE-BINDING PROTEIN-RELATED"/>
    <property type="match status" value="1"/>
</dbReference>
<name>A0A3D8PIU1_9BACI</name>